<evidence type="ECO:0000256" key="1">
    <source>
        <dbReference type="SAM" id="Phobius"/>
    </source>
</evidence>
<organism evidence="3 4">
    <name type="scientific">Halarcobacter anaerophilus</name>
    <dbReference type="NCBI Taxonomy" id="877500"/>
    <lineage>
        <taxon>Bacteria</taxon>
        <taxon>Pseudomonadati</taxon>
        <taxon>Campylobacterota</taxon>
        <taxon>Epsilonproteobacteria</taxon>
        <taxon>Campylobacterales</taxon>
        <taxon>Arcobacteraceae</taxon>
        <taxon>Halarcobacter</taxon>
    </lineage>
</organism>
<comment type="caution">
    <text evidence="3">The sequence shown here is derived from an EMBL/GenBank/DDBJ whole genome shotgun (WGS) entry which is preliminary data.</text>
</comment>
<protein>
    <recommendedName>
        <fullName evidence="5">Cobalt ABC transporter permease</fullName>
    </recommendedName>
</protein>
<proteinExistence type="predicted"/>
<keyword evidence="1" id="KW-0812">Transmembrane</keyword>
<reference evidence="3 4" key="1">
    <citation type="submission" date="2017-10" db="EMBL/GenBank/DDBJ databases">
        <title>Genomics of the genus Arcobacter.</title>
        <authorList>
            <person name="Perez-Cataluna A."/>
            <person name="Figueras M.J."/>
        </authorList>
    </citation>
    <scope>NUCLEOTIDE SEQUENCE [LARGE SCALE GENOMIC DNA]</scope>
    <source>
        <strain evidence="3 4">DSM 24636</strain>
    </source>
</reference>
<name>A0A4Q0XVC6_9BACT</name>
<accession>A0A4Q0XVC6</accession>
<feature type="transmembrane region" description="Helical" evidence="1">
    <location>
        <begin position="129"/>
        <end position="150"/>
    </location>
</feature>
<dbReference type="EMBL" id="PDKO01000015">
    <property type="protein sequence ID" value="RXJ61456.1"/>
    <property type="molecule type" value="Genomic_DNA"/>
</dbReference>
<feature type="signal peptide" evidence="2">
    <location>
        <begin position="1"/>
        <end position="18"/>
    </location>
</feature>
<gene>
    <name evidence="3" type="ORF">CRV06_13600</name>
</gene>
<feature type="chain" id="PRO_5020273639" description="Cobalt ABC transporter permease" evidence="2">
    <location>
        <begin position="19"/>
        <end position="166"/>
    </location>
</feature>
<sequence length="166" mass="18099">MKKIAVLILLLTATIAQAHTLLMNVINNEDNTVTVVGEFSTGDSAAGALIRFESLLSGKILFKQRLPEDSELTAEIPKEPYQIVLDGGPGHTIVKEGIAPLEGFEKEIKAEVTKTSTKLSQASNLTNEWSNPTIILFILGLLLIILTLYISSKNTNKILKQIKQEG</sequence>
<dbReference type="Proteomes" id="UP000290191">
    <property type="component" value="Unassembled WGS sequence"/>
</dbReference>
<dbReference type="RefSeq" id="WP_129082898.1">
    <property type="nucleotide sequence ID" value="NZ_CP041070.1"/>
</dbReference>
<evidence type="ECO:0000313" key="4">
    <source>
        <dbReference type="Proteomes" id="UP000290191"/>
    </source>
</evidence>
<keyword evidence="1" id="KW-1133">Transmembrane helix</keyword>
<evidence type="ECO:0008006" key="5">
    <source>
        <dbReference type="Google" id="ProtNLM"/>
    </source>
</evidence>
<keyword evidence="2" id="KW-0732">Signal</keyword>
<dbReference type="OrthoDB" id="5347922at2"/>
<dbReference type="STRING" id="877500.GCA_000935065_01179"/>
<dbReference type="AlphaFoldDB" id="A0A4Q0XVC6"/>
<keyword evidence="4" id="KW-1185">Reference proteome</keyword>
<evidence type="ECO:0000256" key="2">
    <source>
        <dbReference type="SAM" id="SignalP"/>
    </source>
</evidence>
<keyword evidence="1" id="KW-0472">Membrane</keyword>
<evidence type="ECO:0000313" key="3">
    <source>
        <dbReference type="EMBL" id="RXJ61456.1"/>
    </source>
</evidence>